<keyword evidence="2" id="KW-0560">Oxidoreductase</keyword>
<name>A0A7K6T341_CALNI</name>
<dbReference type="PANTHER" id="PTHR43943:SF2">
    <property type="entry name" value="DEHYDROGENASE_REDUCTASE 4"/>
    <property type="match status" value="1"/>
</dbReference>
<dbReference type="InterPro" id="IPR020904">
    <property type="entry name" value="Sc_DH/Rdtase_CS"/>
</dbReference>
<dbReference type="PROSITE" id="PS00061">
    <property type="entry name" value="ADH_SHORT"/>
    <property type="match status" value="1"/>
</dbReference>
<evidence type="ECO:0000256" key="2">
    <source>
        <dbReference type="ARBA" id="ARBA00023002"/>
    </source>
</evidence>
<comment type="caution">
    <text evidence="3">The sequence shown here is derived from an EMBL/GenBank/DDBJ whole genome shotgun (WGS) entry which is preliminary data.</text>
</comment>
<dbReference type="Pfam" id="PF13561">
    <property type="entry name" value="adh_short_C2"/>
    <property type="match status" value="1"/>
</dbReference>
<dbReference type="InterPro" id="IPR002347">
    <property type="entry name" value="SDR_fam"/>
</dbReference>
<dbReference type="AlphaFoldDB" id="A0A7K6T341"/>
<dbReference type="InterPro" id="IPR036291">
    <property type="entry name" value="NAD(P)-bd_dom_sf"/>
</dbReference>
<evidence type="ECO:0000313" key="3">
    <source>
        <dbReference type="EMBL" id="NWX04305.1"/>
    </source>
</evidence>
<dbReference type="Proteomes" id="UP000546235">
    <property type="component" value="Unassembled WGS sequence"/>
</dbReference>
<dbReference type="EMBL" id="VZSB01001673">
    <property type="protein sequence ID" value="NWX04305.1"/>
    <property type="molecule type" value="Genomic_DNA"/>
</dbReference>
<evidence type="ECO:0000313" key="4">
    <source>
        <dbReference type="Proteomes" id="UP000546235"/>
    </source>
</evidence>
<feature type="non-terminal residue" evidence="3">
    <location>
        <position position="250"/>
    </location>
</feature>
<proteinExistence type="inferred from homology"/>
<dbReference type="PANTHER" id="PTHR43943">
    <property type="entry name" value="DEHYDROGENASE/REDUCTASE (SDR FAMILY) MEMBER 4"/>
    <property type="match status" value="1"/>
</dbReference>
<organism evidence="3 4">
    <name type="scientific">Caloenas nicobarica</name>
    <name type="common">Nicobar pigeon</name>
    <dbReference type="NCBI Taxonomy" id="187106"/>
    <lineage>
        <taxon>Eukaryota</taxon>
        <taxon>Metazoa</taxon>
        <taxon>Chordata</taxon>
        <taxon>Craniata</taxon>
        <taxon>Vertebrata</taxon>
        <taxon>Euteleostomi</taxon>
        <taxon>Archelosauria</taxon>
        <taxon>Archosauria</taxon>
        <taxon>Dinosauria</taxon>
        <taxon>Saurischia</taxon>
        <taxon>Theropoda</taxon>
        <taxon>Coelurosauria</taxon>
        <taxon>Aves</taxon>
        <taxon>Neognathae</taxon>
        <taxon>Neoaves</taxon>
        <taxon>Columbimorphae</taxon>
        <taxon>Columbiformes</taxon>
        <taxon>Columbidae</taxon>
        <taxon>Caloenas</taxon>
    </lineage>
</organism>
<dbReference type="NCBIfam" id="NF005559">
    <property type="entry name" value="PRK07231.1"/>
    <property type="match status" value="1"/>
</dbReference>
<gene>
    <name evidence="3" type="primary">Dhrs4</name>
    <name evidence="3" type="ORF">CALNIC_R14693</name>
</gene>
<dbReference type="SUPFAM" id="SSF51735">
    <property type="entry name" value="NAD(P)-binding Rossmann-fold domains"/>
    <property type="match status" value="1"/>
</dbReference>
<dbReference type="PRINTS" id="PR00081">
    <property type="entry name" value="GDHRDH"/>
</dbReference>
<dbReference type="GO" id="GO:0004090">
    <property type="term" value="F:carbonyl reductase (NADPH) activity"/>
    <property type="evidence" value="ECO:0007669"/>
    <property type="project" value="TreeGrafter"/>
</dbReference>
<feature type="non-terminal residue" evidence="3">
    <location>
        <position position="1"/>
    </location>
</feature>
<evidence type="ECO:0000256" key="1">
    <source>
        <dbReference type="ARBA" id="ARBA00006484"/>
    </source>
</evidence>
<dbReference type="PRINTS" id="PR00080">
    <property type="entry name" value="SDRFAMILY"/>
</dbReference>
<comment type="similarity">
    <text evidence="1">Belongs to the short-chain dehydrogenases/reductases (SDR) family.</text>
</comment>
<dbReference type="Gene3D" id="3.40.50.720">
    <property type="entry name" value="NAD(P)-binding Rossmann-like Domain"/>
    <property type="match status" value="1"/>
</dbReference>
<protein>
    <submittedName>
        <fullName evidence="3">DHRS4 reductase</fullName>
    </submittedName>
</protein>
<sequence length="250" mass="25462">PLAGKVAVVTAATAGIGLAVSRALGVAGASVVLSSRRAPHVAAAVEQLRGEGLEVSGVVCHVGQPHSREALVQKALDTYGGIDILVSNAAVNPALGPALDADESVWEKLFQVNVTAAAMLVRLVVPHMERRGGGAIVLVSSVAAYAPFPALGPYSVSKAALLGLVKVLANELRPRGIRVNGVAPGLVRTRFSAALWQDEATLQRVMAAMGIDRLGTPEDVAEVVTFLCSPGAAYVGGETLVVAGGAPSRL</sequence>
<dbReference type="FunFam" id="3.40.50.720:FF:000084">
    <property type="entry name" value="Short-chain dehydrogenase reductase"/>
    <property type="match status" value="1"/>
</dbReference>
<accession>A0A7K6T341</accession>
<keyword evidence="4" id="KW-1185">Reference proteome</keyword>
<reference evidence="3 4" key="1">
    <citation type="submission" date="2019-09" db="EMBL/GenBank/DDBJ databases">
        <title>Bird 10,000 Genomes (B10K) Project - Family phase.</title>
        <authorList>
            <person name="Zhang G."/>
        </authorList>
    </citation>
    <scope>NUCLEOTIDE SEQUENCE [LARGE SCALE GENOMIC DNA]</scope>
    <source>
        <strain evidence="3">OUT-0007</strain>
        <tissue evidence="3">Blood</tissue>
    </source>
</reference>